<gene>
    <name evidence="1" type="primary">LOC498084</name>
    <name evidence="1" type="ORF">rCG_63617</name>
</gene>
<reference evidence="1" key="1">
    <citation type="journal article" date="2005" name="Genome Res.">
        <title>Gene and alternative splicing annotation with AIR.</title>
        <authorList>
            <person name="Florea L."/>
            <person name="Di Francesco V."/>
            <person name="Miller J."/>
            <person name="Turner R."/>
            <person name="Yao A."/>
            <person name="Harris M."/>
            <person name="Walenz B."/>
            <person name="Mobarry C."/>
            <person name="Merkulov G.V."/>
            <person name="Charlab R."/>
            <person name="Dew I."/>
            <person name="Deng Z."/>
            <person name="Istrail S."/>
            <person name="Li P."/>
            <person name="Sutton G."/>
        </authorList>
    </citation>
    <scope>NUCLEOTIDE SEQUENCE</scope>
    <source>
        <strain evidence="1">BN</strain>
    </source>
</reference>
<dbReference type="AlphaFoldDB" id="A0A8I5ZM55"/>
<name>A0A8I5ZM55_RAT</name>
<protein>
    <submittedName>
        <fullName evidence="1">Ab2-093</fullName>
    </submittedName>
</protein>
<accession>A0A8I5ZM55</accession>
<reference evidence="1" key="2">
    <citation type="submission" date="2005-07" db="EMBL/GenBank/DDBJ databases">
        <authorList>
            <person name="Mural R.J."/>
            <person name="Li P.W."/>
            <person name="Adams M.D."/>
            <person name="Amanatides P.G."/>
            <person name="Baden-Tillson H."/>
            <person name="Barnstead M."/>
            <person name="Chin S.H."/>
            <person name="Dew I."/>
            <person name="Evans C.A."/>
            <person name="Ferriera S."/>
            <person name="Flanigan M."/>
            <person name="Fosler C."/>
            <person name="Glodek A."/>
            <person name="Gu Z."/>
            <person name="Holt R.A."/>
            <person name="Jennings D."/>
            <person name="Kraft C.L."/>
            <person name="Lu F."/>
            <person name="Nguyen T."/>
            <person name="Nusskern D.R."/>
            <person name="Pfannkoch C.M."/>
            <person name="Sitter C."/>
            <person name="Sutton G.G."/>
            <person name="Venter J.C."/>
            <person name="Wang Z."/>
            <person name="Woodage T."/>
            <person name="Zheng X.H."/>
            <person name="Zhong F."/>
        </authorList>
    </citation>
    <scope>NUCLEOTIDE SEQUENCE</scope>
    <source>
        <strain evidence="1">BN</strain>
    </source>
</reference>
<organism evidence="1">
    <name type="scientific">Rattus norvegicus</name>
    <name type="common">Rat</name>
    <dbReference type="NCBI Taxonomy" id="10116"/>
    <lineage>
        <taxon>Eukaryota</taxon>
        <taxon>Metazoa</taxon>
        <taxon>Chordata</taxon>
        <taxon>Craniata</taxon>
        <taxon>Vertebrata</taxon>
        <taxon>Euteleostomi</taxon>
        <taxon>Mammalia</taxon>
        <taxon>Eutheria</taxon>
        <taxon>Euarchontoglires</taxon>
        <taxon>Glires</taxon>
        <taxon>Rodentia</taxon>
        <taxon>Myomorpha</taxon>
        <taxon>Muroidea</taxon>
        <taxon>Muridae</taxon>
        <taxon>Murinae</taxon>
        <taxon>Rattus</taxon>
    </lineage>
</organism>
<proteinExistence type="predicted"/>
<dbReference type="EMBL" id="CH473967">
    <property type="protein sequence ID" value="EDM11200.1"/>
    <property type="molecule type" value="Genomic_DNA"/>
</dbReference>
<dbReference type="Proteomes" id="UP000234681">
    <property type="component" value="Chromosome 11"/>
</dbReference>
<evidence type="ECO:0000313" key="1">
    <source>
        <dbReference type="EMBL" id="EDM11200.1"/>
    </source>
</evidence>
<sequence>MPNRSVGGEGSRWKGKVWASSNDQTSSYSWQISKGYRSAFLFIKSVIKTPFCFVEILLCWKRDEANIRHVYSASKFVNMALAFDKTEFPEGDSGVKPNVFQRVAGENSQCFVAVAGCALQKQHHAKGPVVADVGAQVTFPYVGTVECVQGRKSNKDQGGAYCSEWVPADQLYLTKCPGMVLPQYVPCLSTVSVSGDINQLKSSEEARNCSIPPEVVLVHFSLWSSEKWSSTLCNIRQTNTYCSVLEEGKTLRIKEGGRWAFEEDTQIVVTSFSSIPNQHEVNIHLTPPPRLLYGCSPPHPTPITALPPTIPFTGDFGDPVLEGPRGFPFHSALTRLLIATYEVGVQGNDGAQLQTKYSLQTICKVDNFCSEIQKHVLSEVVEIEGKLT</sequence>